<protein>
    <submittedName>
        <fullName evidence="1">Uncharacterized protein</fullName>
    </submittedName>
</protein>
<dbReference type="InterPro" id="IPR021109">
    <property type="entry name" value="Peptidase_aspartic_dom_sf"/>
</dbReference>
<evidence type="ECO:0000313" key="1">
    <source>
        <dbReference type="EMBL" id="KAL3279219.1"/>
    </source>
</evidence>
<dbReference type="Proteomes" id="UP001516400">
    <property type="component" value="Unassembled WGS sequence"/>
</dbReference>
<name>A0ABD2NKT3_9CUCU</name>
<accession>A0ABD2NKT3</accession>
<dbReference type="AlphaFoldDB" id="A0ABD2NKT3"/>
<organism evidence="1 2">
    <name type="scientific">Cryptolaemus montrouzieri</name>
    <dbReference type="NCBI Taxonomy" id="559131"/>
    <lineage>
        <taxon>Eukaryota</taxon>
        <taxon>Metazoa</taxon>
        <taxon>Ecdysozoa</taxon>
        <taxon>Arthropoda</taxon>
        <taxon>Hexapoda</taxon>
        <taxon>Insecta</taxon>
        <taxon>Pterygota</taxon>
        <taxon>Neoptera</taxon>
        <taxon>Endopterygota</taxon>
        <taxon>Coleoptera</taxon>
        <taxon>Polyphaga</taxon>
        <taxon>Cucujiformia</taxon>
        <taxon>Coccinelloidea</taxon>
        <taxon>Coccinellidae</taxon>
        <taxon>Scymninae</taxon>
        <taxon>Scymnini</taxon>
        <taxon>Cryptolaemus</taxon>
    </lineage>
</organism>
<reference evidence="1 2" key="1">
    <citation type="journal article" date="2021" name="BMC Biol.">
        <title>Horizontally acquired antibacterial genes associated with adaptive radiation of ladybird beetles.</title>
        <authorList>
            <person name="Li H.S."/>
            <person name="Tang X.F."/>
            <person name="Huang Y.H."/>
            <person name="Xu Z.Y."/>
            <person name="Chen M.L."/>
            <person name="Du X.Y."/>
            <person name="Qiu B.Y."/>
            <person name="Chen P.T."/>
            <person name="Zhang W."/>
            <person name="Slipinski A."/>
            <person name="Escalona H.E."/>
            <person name="Waterhouse R.M."/>
            <person name="Zwick A."/>
            <person name="Pang H."/>
        </authorList>
    </citation>
    <scope>NUCLEOTIDE SEQUENCE [LARGE SCALE GENOMIC DNA]</scope>
    <source>
        <strain evidence="1">SYSU2018</strain>
    </source>
</reference>
<dbReference type="Gene3D" id="2.40.70.10">
    <property type="entry name" value="Acid Proteases"/>
    <property type="match status" value="1"/>
</dbReference>
<dbReference type="EMBL" id="JABFTP020000124">
    <property type="protein sequence ID" value="KAL3279219.1"/>
    <property type="molecule type" value="Genomic_DNA"/>
</dbReference>
<keyword evidence="2" id="KW-1185">Reference proteome</keyword>
<comment type="caution">
    <text evidence="1">The sequence shown here is derived from an EMBL/GenBank/DDBJ whole genome shotgun (WGS) entry which is preliminary data.</text>
</comment>
<evidence type="ECO:0000313" key="2">
    <source>
        <dbReference type="Proteomes" id="UP001516400"/>
    </source>
</evidence>
<proteinExistence type="predicted"/>
<sequence>MTEITDINAAHSRNFEAISLEMKENAEKLRKIQDKQKYLKLSREMATLKISNVEVAEKVEQQKQLEPTKWRPRTDIKDPTRIHGEVTLEITIGNTHISHVVLVADIEDDLILGMDIMRNDGFELDFKRGFLRINDSEVILHRTDTESVKVVLANDTTVSQRSVMIVNAQETLDQSGKLGCGLELYWKLVGSMTEIIFRFTGIEILVCSFNKTVIPDLKPLTVTTGCRKGDSCKFQPSMRPSNLRRRQCSEYSRTIIDML</sequence>
<gene>
    <name evidence="1" type="ORF">HHI36_016732</name>
</gene>